<evidence type="ECO:0000256" key="5">
    <source>
        <dbReference type="ARBA" id="ARBA00023235"/>
    </source>
</evidence>
<feature type="compositionally biased region" description="Gly residues" evidence="6">
    <location>
        <begin position="1"/>
        <end position="11"/>
    </location>
</feature>
<evidence type="ECO:0000256" key="2">
    <source>
        <dbReference type="ARBA" id="ARBA00008999"/>
    </source>
</evidence>
<dbReference type="STRING" id="401625.A0A0P1BAC7"/>
<keyword evidence="5" id="KW-0413">Isomerase</keyword>
<proteinExistence type="inferred from homology"/>
<evidence type="ECO:0000313" key="8">
    <source>
        <dbReference type="EMBL" id="CEH12987.1"/>
    </source>
</evidence>
<keyword evidence="4" id="KW-0819">tRNA processing</keyword>
<dbReference type="AlphaFoldDB" id="A0A0P1BAC7"/>
<dbReference type="GO" id="GO:1990481">
    <property type="term" value="P:mRNA pseudouridine synthesis"/>
    <property type="evidence" value="ECO:0007669"/>
    <property type="project" value="TreeGrafter"/>
</dbReference>
<comment type="catalytic activity">
    <reaction evidence="1">
        <text>a uridine in mRNA = a pseudouridine in mRNA</text>
        <dbReference type="Rhea" id="RHEA:56644"/>
        <dbReference type="Rhea" id="RHEA-COMP:14658"/>
        <dbReference type="Rhea" id="RHEA-COMP:14659"/>
        <dbReference type="ChEBI" id="CHEBI:65314"/>
        <dbReference type="ChEBI" id="CHEBI:65315"/>
    </reaction>
</comment>
<feature type="domain" description="Pseudouridine synthase II N-terminal" evidence="7">
    <location>
        <begin position="132"/>
        <end position="263"/>
    </location>
</feature>
<dbReference type="InterPro" id="IPR014780">
    <property type="entry name" value="tRNA_psdUridine_synth_TruB"/>
</dbReference>
<organism evidence="8 9">
    <name type="scientific">Ceraceosorus bombacis</name>
    <dbReference type="NCBI Taxonomy" id="401625"/>
    <lineage>
        <taxon>Eukaryota</taxon>
        <taxon>Fungi</taxon>
        <taxon>Dikarya</taxon>
        <taxon>Basidiomycota</taxon>
        <taxon>Ustilaginomycotina</taxon>
        <taxon>Exobasidiomycetes</taxon>
        <taxon>Ceraceosorales</taxon>
        <taxon>Ceraceosoraceae</taxon>
        <taxon>Ceraceosorus</taxon>
    </lineage>
</organism>
<evidence type="ECO:0000256" key="1">
    <source>
        <dbReference type="ARBA" id="ARBA00001166"/>
    </source>
</evidence>
<comment type="similarity">
    <text evidence="2">Belongs to the pseudouridine synthase TruB family.</text>
</comment>
<dbReference type="SUPFAM" id="SSF55120">
    <property type="entry name" value="Pseudouridine synthase"/>
    <property type="match status" value="2"/>
</dbReference>
<dbReference type="GO" id="GO:0006400">
    <property type="term" value="P:tRNA modification"/>
    <property type="evidence" value="ECO:0007669"/>
    <property type="project" value="TreeGrafter"/>
</dbReference>
<dbReference type="EMBL" id="CCYA01000192">
    <property type="protein sequence ID" value="CEH12987.1"/>
    <property type="molecule type" value="Genomic_DNA"/>
</dbReference>
<sequence>MPPDRQGGGSGSRIASLDDRPLSGIFGINKPSGPLSMVLLDDIKELFAYNRQGGGSGSRIASLDDRPLSGIFGINKPSGPLSMVLLDDIKELFAYSSLFKNPDGSLPAENGGRGWRGGKRKTGLSKAERKKNAPPKIGQGGTLDPLADGVLVVGVGRGTKQLQRFLDCTKEYRSTGLLGTATTSYDCKDPILLRAPFQHVDRETILEALPRFRGDLKQLPPYFSAIKMDGKRLFDYAREGLELPRPIEPRNVRVEQLELVEWHPVGSHAAIKMDGKRLFDYAREGLELPRPIEPRNVRVEQLELVEWHPAGSHAKDVALPGNCIEWHVFEKALKEFEEDTVERDEQGLAEWERILLSRIQPC</sequence>
<evidence type="ECO:0000256" key="3">
    <source>
        <dbReference type="ARBA" id="ARBA00012787"/>
    </source>
</evidence>
<reference evidence="8 9" key="1">
    <citation type="submission" date="2014-09" db="EMBL/GenBank/DDBJ databases">
        <authorList>
            <person name="Magalhaes I.L.F."/>
            <person name="Oliveira U."/>
            <person name="Santos F.R."/>
            <person name="Vidigal T.H.D.A."/>
            <person name="Brescovit A.D."/>
            <person name="Santos A.J."/>
        </authorList>
    </citation>
    <scope>NUCLEOTIDE SEQUENCE [LARGE SCALE GENOMIC DNA]</scope>
</reference>
<evidence type="ECO:0000313" key="9">
    <source>
        <dbReference type="Proteomes" id="UP000054845"/>
    </source>
</evidence>
<dbReference type="Proteomes" id="UP000054845">
    <property type="component" value="Unassembled WGS sequence"/>
</dbReference>
<protein>
    <recommendedName>
        <fullName evidence="3">tRNA pseudouridine(55) synthase</fullName>
        <ecNumber evidence="3">5.4.99.25</ecNumber>
    </recommendedName>
</protein>
<dbReference type="EC" id="5.4.99.25" evidence="3"/>
<dbReference type="GO" id="GO:0003723">
    <property type="term" value="F:RNA binding"/>
    <property type="evidence" value="ECO:0007669"/>
    <property type="project" value="InterPro"/>
</dbReference>
<feature type="compositionally biased region" description="Basic residues" evidence="6">
    <location>
        <begin position="116"/>
        <end position="125"/>
    </location>
</feature>
<dbReference type="Gene3D" id="3.30.2350.10">
    <property type="entry name" value="Pseudouridine synthase"/>
    <property type="match status" value="2"/>
</dbReference>
<dbReference type="OrthoDB" id="9995526at2759"/>
<dbReference type="PANTHER" id="PTHR13767">
    <property type="entry name" value="TRNA-PSEUDOURIDINE SYNTHASE"/>
    <property type="match status" value="1"/>
</dbReference>
<dbReference type="PANTHER" id="PTHR13767:SF2">
    <property type="entry name" value="PSEUDOURIDYLATE SYNTHASE TRUB1"/>
    <property type="match status" value="1"/>
</dbReference>
<name>A0A0P1BAC7_9BASI</name>
<keyword evidence="9" id="KW-1185">Reference proteome</keyword>
<dbReference type="GO" id="GO:0005634">
    <property type="term" value="C:nucleus"/>
    <property type="evidence" value="ECO:0007669"/>
    <property type="project" value="TreeGrafter"/>
</dbReference>
<evidence type="ECO:0000256" key="6">
    <source>
        <dbReference type="SAM" id="MobiDB-lite"/>
    </source>
</evidence>
<evidence type="ECO:0000259" key="7">
    <source>
        <dbReference type="Pfam" id="PF01509"/>
    </source>
</evidence>
<evidence type="ECO:0000256" key="4">
    <source>
        <dbReference type="ARBA" id="ARBA00022694"/>
    </source>
</evidence>
<feature type="region of interest" description="Disordered" evidence="6">
    <location>
        <begin position="106"/>
        <end position="141"/>
    </location>
</feature>
<dbReference type="InterPro" id="IPR020103">
    <property type="entry name" value="PsdUridine_synth_cat_dom_sf"/>
</dbReference>
<dbReference type="InterPro" id="IPR002501">
    <property type="entry name" value="PsdUridine_synth_N"/>
</dbReference>
<accession>A0A0P1BAC7</accession>
<feature type="region of interest" description="Disordered" evidence="6">
    <location>
        <begin position="1"/>
        <end position="20"/>
    </location>
</feature>
<dbReference type="GO" id="GO:0160148">
    <property type="term" value="F:tRNA pseudouridine(55) synthase activity"/>
    <property type="evidence" value="ECO:0007669"/>
    <property type="project" value="UniProtKB-EC"/>
</dbReference>
<dbReference type="Pfam" id="PF01509">
    <property type="entry name" value="TruB_N"/>
    <property type="match status" value="1"/>
</dbReference>